<organism evidence="1">
    <name type="scientific">Lygus hesperus</name>
    <name type="common">Western plant bug</name>
    <dbReference type="NCBI Taxonomy" id="30085"/>
    <lineage>
        <taxon>Eukaryota</taxon>
        <taxon>Metazoa</taxon>
        <taxon>Ecdysozoa</taxon>
        <taxon>Arthropoda</taxon>
        <taxon>Hexapoda</taxon>
        <taxon>Insecta</taxon>
        <taxon>Pterygota</taxon>
        <taxon>Neoptera</taxon>
        <taxon>Paraneoptera</taxon>
        <taxon>Hemiptera</taxon>
        <taxon>Heteroptera</taxon>
        <taxon>Panheteroptera</taxon>
        <taxon>Cimicomorpha</taxon>
        <taxon>Miridae</taxon>
        <taxon>Mirini</taxon>
        <taxon>Lygus</taxon>
    </lineage>
</organism>
<evidence type="ECO:0000313" key="1">
    <source>
        <dbReference type="EMBL" id="JAG17853.1"/>
    </source>
</evidence>
<protein>
    <recommendedName>
        <fullName evidence="3">LSM domain-containing protein</fullName>
    </recommendedName>
</protein>
<reference evidence="1" key="2">
    <citation type="submission" date="2014-07" db="EMBL/GenBank/DDBJ databases">
        <authorList>
            <person name="Hull J."/>
        </authorList>
    </citation>
    <scope>NUCLEOTIDE SEQUENCE</scope>
</reference>
<evidence type="ECO:0008006" key="3">
    <source>
        <dbReference type="Google" id="ProtNLM"/>
    </source>
</evidence>
<dbReference type="InterPro" id="IPR010920">
    <property type="entry name" value="LSM_dom_sf"/>
</dbReference>
<sequence>MSVSPNNIITTYQLRSIGCYIQLYTYKGFIIEGVLKEVDVNGNVHLADGQLYWFFTVNTGRSNFKNLIVMGNEISCFVPNPYPAFLPPVQPLISHTVPTKE</sequence>
<reference evidence="2" key="3">
    <citation type="journal article" date="2016" name="Gigascience">
        <title>De novo construction of an expanded transcriptome assembly for the western tarnished plant bug, Lygus hesperus.</title>
        <authorList>
            <person name="Tassone E.E."/>
            <person name="Geib S.M."/>
            <person name="Hall B."/>
            <person name="Fabrick J.A."/>
            <person name="Brent C.S."/>
            <person name="Hull J.J."/>
        </authorList>
    </citation>
    <scope>NUCLEOTIDE SEQUENCE</scope>
</reference>
<dbReference type="EMBL" id="GDHC01017832">
    <property type="protein sequence ID" value="JAQ00797.1"/>
    <property type="molecule type" value="Transcribed_RNA"/>
</dbReference>
<reference evidence="1" key="1">
    <citation type="journal article" date="2014" name="PLoS ONE">
        <title>Transcriptome-Based Identification of ABC Transporters in the Western Tarnished Plant Bug Lygus hesperus.</title>
        <authorList>
            <person name="Hull J.J."/>
            <person name="Chaney K."/>
            <person name="Geib S.M."/>
            <person name="Fabrick J.A."/>
            <person name="Brent C.S."/>
            <person name="Walsh D."/>
            <person name="Lavine L.C."/>
        </authorList>
    </citation>
    <scope>NUCLEOTIDE SEQUENCE</scope>
</reference>
<gene>
    <name evidence="1" type="ORF">CM83_15946</name>
    <name evidence="2" type="ORF">g.37598</name>
</gene>
<dbReference type="AlphaFoldDB" id="A0A0A9XGA5"/>
<evidence type="ECO:0000313" key="2">
    <source>
        <dbReference type="EMBL" id="JAQ00797.1"/>
    </source>
</evidence>
<dbReference type="CDD" id="cd00600">
    <property type="entry name" value="Sm_like"/>
    <property type="match status" value="1"/>
</dbReference>
<dbReference type="SUPFAM" id="SSF50182">
    <property type="entry name" value="Sm-like ribonucleoproteins"/>
    <property type="match status" value="1"/>
</dbReference>
<proteinExistence type="predicted"/>
<name>A0A0A9XGA5_LYGHE</name>
<accession>A0A0A9XGA5</accession>
<dbReference type="EMBL" id="GBHO01025751">
    <property type="protein sequence ID" value="JAG17853.1"/>
    <property type="molecule type" value="Transcribed_RNA"/>
</dbReference>